<dbReference type="PANTHER" id="PTHR37089">
    <property type="entry name" value="PROTEIN U-RELATED"/>
    <property type="match status" value="1"/>
</dbReference>
<dbReference type="AlphaFoldDB" id="A0AAE8UC96"/>
<gene>
    <name evidence="3" type="ORF">AAGT82_05035</name>
    <name evidence="4" type="ORF">E0L16_07350</name>
</gene>
<dbReference type="PANTHER" id="PTHR37089:SF1">
    <property type="entry name" value="MEMBRANE PROTEIN"/>
    <property type="match status" value="1"/>
</dbReference>
<proteinExistence type="predicted"/>
<dbReference type="Pfam" id="PF05229">
    <property type="entry name" value="SCPU"/>
    <property type="match status" value="1"/>
</dbReference>
<keyword evidence="4" id="KW-0167">Capsid protein</keyword>
<organism evidence="4 5">
    <name type="scientific">Enterobacter quasihormaechei</name>
    <dbReference type="NCBI Taxonomy" id="2529382"/>
    <lineage>
        <taxon>Bacteria</taxon>
        <taxon>Pseudomonadati</taxon>
        <taxon>Pseudomonadota</taxon>
        <taxon>Gammaproteobacteria</taxon>
        <taxon>Enterobacterales</taxon>
        <taxon>Enterobacteriaceae</taxon>
        <taxon>Enterobacter</taxon>
    </lineage>
</organism>
<keyword evidence="1" id="KW-0732">Signal</keyword>
<evidence type="ECO:0000256" key="1">
    <source>
        <dbReference type="SAM" id="SignalP"/>
    </source>
</evidence>
<dbReference type="GeneID" id="92384597"/>
<dbReference type="Proteomes" id="UP001490940">
    <property type="component" value="Unassembled WGS sequence"/>
</dbReference>
<dbReference type="InterPro" id="IPR053167">
    <property type="entry name" value="Spore_coat_component"/>
</dbReference>
<dbReference type="RefSeq" id="WP_063450747.1">
    <property type="nucleotide sequence ID" value="NZ_JADNYR010000008.1"/>
</dbReference>
<sequence length="166" mass="17389">MRIISTAVCCSVLLLPAAAIAADNSTASATMHVSLEVVKSCTLNANDLNFSRHGTDEAGEIEARTQVDIVCTNGTPFTLSATSSDSSENGTFWLKPENGETGAQKIAWKLFADEGKQTQITGTGGLTDTGNGMKQEETLYGVIDAGALTTAQAGTYSDDVTLNLEY</sequence>
<dbReference type="InterPro" id="IPR007893">
    <property type="entry name" value="Spore_coat_U/FanG"/>
</dbReference>
<protein>
    <submittedName>
        <fullName evidence="3 4">Spore coat protein</fullName>
    </submittedName>
</protein>
<feature type="signal peptide" evidence="1">
    <location>
        <begin position="1"/>
        <end position="21"/>
    </location>
</feature>
<dbReference type="Proteomes" id="UP000291623">
    <property type="component" value="Unassembled WGS sequence"/>
</dbReference>
<dbReference type="EMBL" id="SJON01000004">
    <property type="protein sequence ID" value="TCB87968.1"/>
    <property type="molecule type" value="Genomic_DNA"/>
</dbReference>
<comment type="caution">
    <text evidence="4">The sequence shown here is derived from an EMBL/GenBank/DDBJ whole genome shotgun (WGS) entry which is preliminary data.</text>
</comment>
<reference evidence="4 5" key="1">
    <citation type="submission" date="2019-02" db="EMBL/GenBank/DDBJ databases">
        <title>The draft genome of Enterobacter spp. strains.</title>
        <authorList>
            <person name="Wang C."/>
            <person name="Feng Y."/>
            <person name="Zong Z."/>
        </authorList>
    </citation>
    <scope>NUCLEOTIDE SEQUENCE [LARGE SCALE GENOMIC DNA]</scope>
    <source>
        <strain evidence="4 5">WCHEQ120003</strain>
    </source>
</reference>
<keyword evidence="6" id="KW-1185">Reference proteome</keyword>
<feature type="chain" id="PRO_5042163522" evidence="1">
    <location>
        <begin position="22"/>
        <end position="166"/>
    </location>
</feature>
<feature type="domain" description="Spore coat protein U/FanG" evidence="2">
    <location>
        <begin position="28"/>
        <end position="162"/>
    </location>
</feature>
<dbReference type="EMBL" id="JBCGUG010000002">
    <property type="protein sequence ID" value="MEM0703799.1"/>
    <property type="molecule type" value="Genomic_DNA"/>
</dbReference>
<evidence type="ECO:0000313" key="6">
    <source>
        <dbReference type="Proteomes" id="UP001490940"/>
    </source>
</evidence>
<name>A0AAE8UC96_9ENTR</name>
<evidence type="ECO:0000313" key="4">
    <source>
        <dbReference type="EMBL" id="TCB87968.1"/>
    </source>
</evidence>
<accession>A0AAE8UC96</accession>
<keyword evidence="4" id="KW-0946">Virion</keyword>
<evidence type="ECO:0000313" key="3">
    <source>
        <dbReference type="EMBL" id="MEM0703799.1"/>
    </source>
</evidence>
<evidence type="ECO:0000259" key="2">
    <source>
        <dbReference type="Pfam" id="PF05229"/>
    </source>
</evidence>
<evidence type="ECO:0000313" key="5">
    <source>
        <dbReference type="Proteomes" id="UP000291623"/>
    </source>
</evidence>
<reference evidence="3 6" key="2">
    <citation type="submission" date="2024-04" db="EMBL/GenBank/DDBJ databases">
        <title>Draft genome sequence of a multidrug-resistant Enterobacter quasihormaechei Hakim RU_CBWE strain isolated from pond surface water at the University of Rajshahi in Bangladesh.</title>
        <authorList>
            <person name="Raihan J."/>
            <person name="Islam M.S."/>
            <person name="Khan M.U."/>
            <person name="Romance M."/>
            <person name="Haque M.H."/>
        </authorList>
    </citation>
    <scope>NUCLEOTIDE SEQUENCE [LARGE SCALE GENOMIC DNA]</scope>
    <source>
        <strain evidence="3 6">Hakim RU_CBWE</strain>
    </source>
</reference>